<dbReference type="InterPro" id="IPR000045">
    <property type="entry name" value="Prepilin_IV_endopep_pep"/>
</dbReference>
<dbReference type="RefSeq" id="WP_146645740.1">
    <property type="nucleotide sequence ID" value="NZ_CP012333.1"/>
</dbReference>
<accession>A0A0K1PKL9</accession>
<dbReference type="Pfam" id="PF01478">
    <property type="entry name" value="Peptidase_A24"/>
    <property type="match status" value="1"/>
</dbReference>
<proteinExistence type="predicted"/>
<reference evidence="3 4" key="1">
    <citation type="submission" date="2015-08" db="EMBL/GenBank/DDBJ databases">
        <authorList>
            <person name="Babu N.S."/>
            <person name="Beckwith C.J."/>
            <person name="Beseler K.G."/>
            <person name="Brison A."/>
            <person name="Carone J.V."/>
            <person name="Caskin T.P."/>
            <person name="Diamond M."/>
            <person name="Durham M.E."/>
            <person name="Foxe J.M."/>
            <person name="Go M."/>
            <person name="Henderson B.A."/>
            <person name="Jones I.B."/>
            <person name="McGettigan J.A."/>
            <person name="Micheletti S.J."/>
            <person name="Nasrallah M.E."/>
            <person name="Ortiz D."/>
            <person name="Piller C.R."/>
            <person name="Privatt S.R."/>
            <person name="Schneider S.L."/>
            <person name="Sharp S."/>
            <person name="Smith T.C."/>
            <person name="Stanton J.D."/>
            <person name="Ullery H.E."/>
            <person name="Wilson R.J."/>
            <person name="Serrano M.G."/>
            <person name="Buck G."/>
            <person name="Lee V."/>
            <person name="Wang Y."/>
            <person name="Carvalho R."/>
            <person name="Voegtly L."/>
            <person name="Shi R."/>
            <person name="Duckworth R."/>
            <person name="Johnson A."/>
            <person name="Loviza R."/>
            <person name="Walstead R."/>
            <person name="Shah Z."/>
            <person name="Kiflezghi M."/>
            <person name="Wade K."/>
            <person name="Ball S.L."/>
            <person name="Bradley K.W."/>
            <person name="Asai D.J."/>
            <person name="Bowman C.A."/>
            <person name="Russell D.A."/>
            <person name="Pope W.H."/>
            <person name="Jacobs-Sera D."/>
            <person name="Hendrix R.W."/>
            <person name="Hatfull G.F."/>
        </authorList>
    </citation>
    <scope>NUCLEOTIDE SEQUENCE [LARGE SCALE GENOMIC DNA]</scope>
    <source>
        <strain evidence="3 4">DSM 27648</strain>
    </source>
</reference>
<feature type="transmembrane region" description="Helical" evidence="1">
    <location>
        <begin position="31"/>
        <end position="48"/>
    </location>
</feature>
<dbReference type="Gene3D" id="1.20.120.1220">
    <property type="match status" value="1"/>
</dbReference>
<evidence type="ECO:0000259" key="2">
    <source>
        <dbReference type="Pfam" id="PF01478"/>
    </source>
</evidence>
<keyword evidence="1" id="KW-1133">Transmembrane helix</keyword>
<gene>
    <name evidence="3" type="ORF">AKJ09_00747</name>
</gene>
<sequence>MTISPAFAVLAVVLALAAALFDWKSGEVPNWLTLGPLPFAVLAHAAAAGPHDGAFGIAAAPFCALVSLVGAVACSVVPLVMYRFALLGGADVKLLASLGALLMPRLGVEAELAGLLLGGFFALARLAYQGRLLVTLGRNVLFLVHALGPAKRRKQLPEPMLDSIRLCPFLFLGTTLVVLLRNSGALGQ</sequence>
<dbReference type="GO" id="GO:0004190">
    <property type="term" value="F:aspartic-type endopeptidase activity"/>
    <property type="evidence" value="ECO:0007669"/>
    <property type="project" value="InterPro"/>
</dbReference>
<dbReference type="GO" id="GO:0016020">
    <property type="term" value="C:membrane"/>
    <property type="evidence" value="ECO:0007669"/>
    <property type="project" value="InterPro"/>
</dbReference>
<feature type="domain" description="Prepilin type IV endopeptidase peptidase" evidence="2">
    <location>
        <begin position="10"/>
        <end position="123"/>
    </location>
</feature>
<evidence type="ECO:0000313" key="4">
    <source>
        <dbReference type="Proteomes" id="UP000064967"/>
    </source>
</evidence>
<dbReference type="OrthoDB" id="5508079at2"/>
<dbReference type="EMBL" id="CP012333">
    <property type="protein sequence ID" value="AKU94083.1"/>
    <property type="molecule type" value="Genomic_DNA"/>
</dbReference>
<keyword evidence="1" id="KW-0812">Transmembrane</keyword>
<name>A0A0K1PKL9_9BACT</name>
<dbReference type="Proteomes" id="UP000064967">
    <property type="component" value="Chromosome"/>
</dbReference>
<organism evidence="3 4">
    <name type="scientific">Labilithrix luteola</name>
    <dbReference type="NCBI Taxonomy" id="1391654"/>
    <lineage>
        <taxon>Bacteria</taxon>
        <taxon>Pseudomonadati</taxon>
        <taxon>Myxococcota</taxon>
        <taxon>Polyangia</taxon>
        <taxon>Polyangiales</taxon>
        <taxon>Labilitrichaceae</taxon>
        <taxon>Labilithrix</taxon>
    </lineage>
</organism>
<keyword evidence="1" id="KW-0472">Membrane</keyword>
<dbReference type="STRING" id="1391654.AKJ09_00747"/>
<keyword evidence="4" id="KW-1185">Reference proteome</keyword>
<evidence type="ECO:0000313" key="3">
    <source>
        <dbReference type="EMBL" id="AKU94083.1"/>
    </source>
</evidence>
<evidence type="ECO:0000256" key="1">
    <source>
        <dbReference type="SAM" id="Phobius"/>
    </source>
</evidence>
<feature type="transmembrane region" description="Helical" evidence="1">
    <location>
        <begin position="55"/>
        <end position="78"/>
    </location>
</feature>
<protein>
    <recommendedName>
        <fullName evidence="2">Prepilin type IV endopeptidase peptidase domain-containing protein</fullName>
    </recommendedName>
</protein>
<dbReference type="AlphaFoldDB" id="A0A0K1PKL9"/>
<dbReference type="KEGG" id="llu:AKJ09_00747"/>